<accession>A0A6L2N3M5</accession>
<reference evidence="2" key="1">
    <citation type="journal article" date="2019" name="Sci. Rep.">
        <title>Draft genome of Tanacetum cinerariifolium, the natural source of mosquito coil.</title>
        <authorList>
            <person name="Yamashiro T."/>
            <person name="Shiraishi A."/>
            <person name="Satake H."/>
            <person name="Nakayama K."/>
        </authorList>
    </citation>
    <scope>NUCLEOTIDE SEQUENCE</scope>
</reference>
<dbReference type="InterPro" id="IPR057670">
    <property type="entry name" value="SH3_retrovirus"/>
</dbReference>
<sequence>MAFKNLMQMSSNIVKLDRFDGVNMTEISDANDASANDASADMVNSMMSYPGLSSGYWGEALLTACYILNRVPRKRSIKTPYELWNQRTPKLDYLQIWGCRAIVRIPESEKIKFGDKGIECIFLGYAQNSKAYRFIVVEPNDLISINTIIESRDARFDKNRFRTTPKAHEISKETVSTEITITTEGNNDDSPDIAYAIERLSWHTSSPGKEHQDAANRVFKYLKKTIDYGLEYNGDPLVLEGYTDASLITDQEDYASTSGWILLLVGVQCLGDQGNRVA</sequence>
<dbReference type="Pfam" id="PF25597">
    <property type="entry name" value="SH3_retrovirus"/>
    <property type="match status" value="1"/>
</dbReference>
<dbReference type="InterPro" id="IPR039537">
    <property type="entry name" value="Retrotran_Ty1/copia-like"/>
</dbReference>
<protein>
    <submittedName>
        <fullName evidence="2">Zinc finger, CCHC-type</fullName>
    </submittedName>
</protein>
<dbReference type="InterPro" id="IPR012337">
    <property type="entry name" value="RNaseH-like_sf"/>
</dbReference>
<proteinExistence type="predicted"/>
<dbReference type="PANTHER" id="PTHR42648:SF30">
    <property type="entry name" value="RIBONUCLEASE H-LIKE DOMAIN, GAG-PRE-INTEGRASE DOMAIN PROTEIN-RELATED"/>
    <property type="match status" value="1"/>
</dbReference>
<dbReference type="PANTHER" id="PTHR42648">
    <property type="entry name" value="TRANSPOSASE, PUTATIVE-RELATED"/>
    <property type="match status" value="1"/>
</dbReference>
<name>A0A6L2N3M5_TANCI</name>
<evidence type="ECO:0000259" key="1">
    <source>
        <dbReference type="Pfam" id="PF25597"/>
    </source>
</evidence>
<organism evidence="2">
    <name type="scientific">Tanacetum cinerariifolium</name>
    <name type="common">Dalmatian daisy</name>
    <name type="synonym">Chrysanthemum cinerariifolium</name>
    <dbReference type="NCBI Taxonomy" id="118510"/>
    <lineage>
        <taxon>Eukaryota</taxon>
        <taxon>Viridiplantae</taxon>
        <taxon>Streptophyta</taxon>
        <taxon>Embryophyta</taxon>
        <taxon>Tracheophyta</taxon>
        <taxon>Spermatophyta</taxon>
        <taxon>Magnoliopsida</taxon>
        <taxon>eudicotyledons</taxon>
        <taxon>Gunneridae</taxon>
        <taxon>Pentapetalae</taxon>
        <taxon>asterids</taxon>
        <taxon>campanulids</taxon>
        <taxon>Asterales</taxon>
        <taxon>Asteraceae</taxon>
        <taxon>Asteroideae</taxon>
        <taxon>Anthemideae</taxon>
        <taxon>Anthemidinae</taxon>
        <taxon>Tanacetum</taxon>
    </lineage>
</organism>
<feature type="domain" description="Retroviral polymerase SH3-like" evidence="1">
    <location>
        <begin position="99"/>
        <end position="165"/>
    </location>
</feature>
<comment type="caution">
    <text evidence="2">The sequence shown here is derived from an EMBL/GenBank/DDBJ whole genome shotgun (WGS) entry which is preliminary data.</text>
</comment>
<dbReference type="EMBL" id="BKCJ010007995">
    <property type="protein sequence ID" value="GEU80027.1"/>
    <property type="molecule type" value="Genomic_DNA"/>
</dbReference>
<evidence type="ECO:0000313" key="2">
    <source>
        <dbReference type="EMBL" id="GEU80027.1"/>
    </source>
</evidence>
<dbReference type="SUPFAM" id="SSF53098">
    <property type="entry name" value="Ribonuclease H-like"/>
    <property type="match status" value="1"/>
</dbReference>
<gene>
    <name evidence="2" type="ORF">Tci_052005</name>
</gene>
<dbReference type="AlphaFoldDB" id="A0A6L2N3M5"/>